<dbReference type="AlphaFoldDB" id="A0AAV5FWQ2"/>
<keyword evidence="6 8" id="KW-0472">Membrane</keyword>
<feature type="transmembrane region" description="Helical" evidence="8">
    <location>
        <begin position="264"/>
        <end position="286"/>
    </location>
</feature>
<evidence type="ECO:0000256" key="1">
    <source>
        <dbReference type="ARBA" id="ARBA00004370"/>
    </source>
</evidence>
<evidence type="ECO:0000313" key="10">
    <source>
        <dbReference type="EMBL" id="GJN38626.1"/>
    </source>
</evidence>
<gene>
    <name evidence="10" type="primary">gb27686</name>
    <name evidence="10" type="ORF">PR202_gb27686</name>
</gene>
<dbReference type="GO" id="GO:0016020">
    <property type="term" value="C:membrane"/>
    <property type="evidence" value="ECO:0007669"/>
    <property type="project" value="UniProtKB-SubCell"/>
</dbReference>
<accession>A0AAV5FWQ2</accession>
<feature type="region of interest" description="Disordered" evidence="7">
    <location>
        <begin position="10"/>
        <end position="38"/>
    </location>
</feature>
<comment type="subcellular location">
    <subcellularLocation>
        <location evidence="1">Membrane</location>
    </subcellularLocation>
</comment>
<feature type="transmembrane region" description="Helical" evidence="8">
    <location>
        <begin position="198"/>
        <end position="222"/>
    </location>
</feature>
<proteinExistence type="predicted"/>
<evidence type="ECO:0000256" key="6">
    <source>
        <dbReference type="ARBA" id="ARBA00023136"/>
    </source>
</evidence>
<dbReference type="InterPro" id="IPR013057">
    <property type="entry name" value="AA_transpt_TM"/>
</dbReference>
<evidence type="ECO:0000256" key="3">
    <source>
        <dbReference type="ARBA" id="ARBA00022692"/>
    </source>
</evidence>
<keyword evidence="2" id="KW-0813">Transport</keyword>
<comment type="caution">
    <text evidence="10">The sequence shown here is derived from an EMBL/GenBank/DDBJ whole genome shotgun (WGS) entry which is preliminary data.</text>
</comment>
<evidence type="ECO:0000256" key="5">
    <source>
        <dbReference type="ARBA" id="ARBA00022989"/>
    </source>
</evidence>
<keyword evidence="3 8" id="KW-0812">Transmembrane</keyword>
<feature type="transmembrane region" description="Helical" evidence="8">
    <location>
        <begin position="109"/>
        <end position="128"/>
    </location>
</feature>
<sequence length="303" mass="32727">MTQDVEMAARYGSGNGGAVYPPRHDGGQGEELDDDGKKKRTGTVWTASAHIITAVIGSGVLSLAWSTAQLGWIVGPVTLMLFSIITYYTSSLLADCYRTGDQVSGKRNYTYMDAVASYLGTACGWQVWSCGVFQYVNLVGTAVGYTITASISAAAVHKSNCYHKNGHDADCGVYDTTYMVVFGIVQIFFSQLPNFHDLSWLSILAAVMSFSYSSIAVGLSLARTISGEPTLASRKPVACDQRLISTKNISSSEQRKIKKLTTRWIALQVLSFLCFLVSLAAAVGSIEGVTESLKHYVPFKTKS</sequence>
<evidence type="ECO:0000256" key="7">
    <source>
        <dbReference type="SAM" id="MobiDB-lite"/>
    </source>
</evidence>
<reference evidence="10" key="1">
    <citation type="journal article" date="2018" name="DNA Res.">
        <title>Multiple hybrid de novo genome assembly of finger millet, an orphan allotetraploid crop.</title>
        <authorList>
            <person name="Hatakeyama M."/>
            <person name="Aluri S."/>
            <person name="Balachadran M.T."/>
            <person name="Sivarajan S.R."/>
            <person name="Patrignani A."/>
            <person name="Gruter S."/>
            <person name="Poveda L."/>
            <person name="Shimizu-Inatsugi R."/>
            <person name="Baeten J."/>
            <person name="Francoijs K.J."/>
            <person name="Nataraja K.N."/>
            <person name="Reddy Y.A.N."/>
            <person name="Phadnis S."/>
            <person name="Ravikumar R.L."/>
            <person name="Schlapbach R."/>
            <person name="Sreeman S.M."/>
            <person name="Shimizu K.K."/>
        </authorList>
    </citation>
    <scope>NUCLEOTIDE SEQUENCE</scope>
</reference>
<dbReference type="Proteomes" id="UP001054889">
    <property type="component" value="Unassembled WGS sequence"/>
</dbReference>
<name>A0AAV5FWQ2_ELECO</name>
<evidence type="ECO:0000256" key="2">
    <source>
        <dbReference type="ARBA" id="ARBA00022448"/>
    </source>
</evidence>
<dbReference type="PANTHER" id="PTHR48017">
    <property type="entry name" value="OS05G0424000 PROTEIN-RELATED"/>
    <property type="match status" value="1"/>
</dbReference>
<keyword evidence="11" id="KW-1185">Reference proteome</keyword>
<keyword evidence="4" id="KW-0029">Amino-acid transport</keyword>
<evidence type="ECO:0000256" key="8">
    <source>
        <dbReference type="SAM" id="Phobius"/>
    </source>
</evidence>
<organism evidence="10 11">
    <name type="scientific">Eleusine coracana subsp. coracana</name>
    <dbReference type="NCBI Taxonomy" id="191504"/>
    <lineage>
        <taxon>Eukaryota</taxon>
        <taxon>Viridiplantae</taxon>
        <taxon>Streptophyta</taxon>
        <taxon>Embryophyta</taxon>
        <taxon>Tracheophyta</taxon>
        <taxon>Spermatophyta</taxon>
        <taxon>Magnoliopsida</taxon>
        <taxon>Liliopsida</taxon>
        <taxon>Poales</taxon>
        <taxon>Poaceae</taxon>
        <taxon>PACMAD clade</taxon>
        <taxon>Chloridoideae</taxon>
        <taxon>Cynodonteae</taxon>
        <taxon>Eleusininae</taxon>
        <taxon>Eleusine</taxon>
    </lineage>
</organism>
<dbReference type="GO" id="GO:0006865">
    <property type="term" value="P:amino acid transport"/>
    <property type="evidence" value="ECO:0007669"/>
    <property type="project" value="UniProtKB-KW"/>
</dbReference>
<evidence type="ECO:0000313" key="11">
    <source>
        <dbReference type="Proteomes" id="UP001054889"/>
    </source>
</evidence>
<feature type="domain" description="Amino acid transporter transmembrane" evidence="9">
    <location>
        <begin position="40"/>
        <end position="237"/>
    </location>
</feature>
<evidence type="ECO:0000259" key="9">
    <source>
        <dbReference type="Pfam" id="PF01490"/>
    </source>
</evidence>
<reference evidence="10" key="2">
    <citation type="submission" date="2021-12" db="EMBL/GenBank/DDBJ databases">
        <title>Resequencing data analysis of finger millet.</title>
        <authorList>
            <person name="Hatakeyama M."/>
            <person name="Aluri S."/>
            <person name="Balachadran M.T."/>
            <person name="Sivarajan S.R."/>
            <person name="Poveda L."/>
            <person name="Shimizu-Inatsugi R."/>
            <person name="Schlapbach R."/>
            <person name="Sreeman S.M."/>
            <person name="Shimizu K.K."/>
        </authorList>
    </citation>
    <scope>NUCLEOTIDE SEQUENCE</scope>
</reference>
<feature type="transmembrane region" description="Helical" evidence="8">
    <location>
        <begin position="44"/>
        <end position="64"/>
    </location>
</feature>
<keyword evidence="5 8" id="KW-1133">Transmembrane helix</keyword>
<evidence type="ECO:0000256" key="4">
    <source>
        <dbReference type="ARBA" id="ARBA00022970"/>
    </source>
</evidence>
<protein>
    <recommendedName>
        <fullName evidence="9">Amino acid transporter transmembrane domain-containing protein</fullName>
    </recommendedName>
</protein>
<dbReference type="Pfam" id="PF01490">
    <property type="entry name" value="Aa_trans"/>
    <property type="match status" value="1"/>
</dbReference>
<dbReference type="EMBL" id="BQKI01000097">
    <property type="protein sequence ID" value="GJN38626.1"/>
    <property type="molecule type" value="Genomic_DNA"/>
</dbReference>
<feature type="transmembrane region" description="Helical" evidence="8">
    <location>
        <begin position="70"/>
        <end position="88"/>
    </location>
</feature>